<name>A0A1I3SCK8_9RHOB</name>
<organism evidence="2 3">
    <name type="scientific">Jannaschia pohangensis</name>
    <dbReference type="NCBI Taxonomy" id="390807"/>
    <lineage>
        <taxon>Bacteria</taxon>
        <taxon>Pseudomonadati</taxon>
        <taxon>Pseudomonadota</taxon>
        <taxon>Alphaproteobacteria</taxon>
        <taxon>Rhodobacterales</taxon>
        <taxon>Roseobacteraceae</taxon>
        <taxon>Jannaschia</taxon>
    </lineage>
</organism>
<protein>
    <submittedName>
        <fullName evidence="2">Uncharacterized protein</fullName>
    </submittedName>
</protein>
<evidence type="ECO:0000256" key="1">
    <source>
        <dbReference type="SAM" id="MobiDB-lite"/>
    </source>
</evidence>
<dbReference type="Proteomes" id="UP000199110">
    <property type="component" value="Unassembled WGS sequence"/>
</dbReference>
<proteinExistence type="predicted"/>
<reference evidence="2 3" key="1">
    <citation type="submission" date="2016-10" db="EMBL/GenBank/DDBJ databases">
        <authorList>
            <person name="de Groot N.N."/>
        </authorList>
    </citation>
    <scope>NUCLEOTIDE SEQUENCE [LARGE SCALE GENOMIC DNA]</scope>
    <source>
        <strain evidence="2 3">DSM 19073</strain>
    </source>
</reference>
<evidence type="ECO:0000313" key="2">
    <source>
        <dbReference type="EMBL" id="SFJ56563.1"/>
    </source>
</evidence>
<dbReference type="AlphaFoldDB" id="A0A1I3SCK8"/>
<evidence type="ECO:0000313" key="3">
    <source>
        <dbReference type="Proteomes" id="UP000199110"/>
    </source>
</evidence>
<gene>
    <name evidence="2" type="ORF">SAMN04488095_3106</name>
</gene>
<dbReference type="EMBL" id="FORA01000004">
    <property type="protein sequence ID" value="SFJ56563.1"/>
    <property type="molecule type" value="Genomic_DNA"/>
</dbReference>
<keyword evidence="3" id="KW-1185">Reference proteome</keyword>
<feature type="compositionally biased region" description="Acidic residues" evidence="1">
    <location>
        <begin position="10"/>
        <end position="21"/>
    </location>
</feature>
<feature type="region of interest" description="Disordered" evidence="1">
    <location>
        <begin position="1"/>
        <end position="29"/>
    </location>
</feature>
<dbReference type="RefSeq" id="WP_092782841.1">
    <property type="nucleotide sequence ID" value="NZ_FORA01000004.1"/>
</dbReference>
<accession>A0A1I3SCK8</accession>
<sequence>MCTLPRMPWEDDPAPATESEESTTTGAPCTEDYDAWFNVSSTGFWNTIPGHISSSNRRALPQHLKVRVDGPRSCRGDRYYFTIVERLIATAGVHWDDRGNRQGNVSKRSGSTDVLVLCNPHTAAARITVANSSHSVRTATDGSRRYAVADAEGEMT</sequence>